<dbReference type="InterPro" id="IPR011894">
    <property type="entry name" value="PorC_KorC"/>
</dbReference>
<dbReference type="STRING" id="1298851.TST_0016"/>
<dbReference type="InterPro" id="IPR002869">
    <property type="entry name" value="Pyrv_flavodox_OxRed_cen"/>
</dbReference>
<dbReference type="Proteomes" id="UP000063234">
    <property type="component" value="Chromosome"/>
</dbReference>
<name>A0A0S3QR67_THET7</name>
<dbReference type="PATRIC" id="fig|1298851.3.peg.16"/>
<gene>
    <name evidence="3" type="ORF">TST_0016</name>
</gene>
<dbReference type="EMBL" id="AP013035">
    <property type="protein sequence ID" value="BAT70827.1"/>
    <property type="molecule type" value="Genomic_DNA"/>
</dbReference>
<evidence type="ECO:0000259" key="2">
    <source>
        <dbReference type="Pfam" id="PF01558"/>
    </source>
</evidence>
<sequence>MVEIRFHGRGGQGAVTSAELLAKAAIAEGRYAQAFPAFGAERRGAPVQAFTRISDEPIKIRIGIYEPDIVVVLDPTLLRTIPVLDGLKEGGILVLNAKWDVKEVRERLGWKGKLAVVDATKIALEELGVPITNVVMLGALLKARGDLASLEDVEKEIADRFPKIKDMEIKAFRRAYEEAVIDE</sequence>
<evidence type="ECO:0000256" key="1">
    <source>
        <dbReference type="ARBA" id="ARBA00023002"/>
    </source>
</evidence>
<keyword evidence="1 3" id="KW-0560">Oxidoreductase</keyword>
<dbReference type="SUPFAM" id="SSF53323">
    <property type="entry name" value="Pyruvate-ferredoxin oxidoreductase, PFOR, domain III"/>
    <property type="match status" value="1"/>
</dbReference>
<evidence type="ECO:0000313" key="4">
    <source>
        <dbReference type="Proteomes" id="UP000063234"/>
    </source>
</evidence>
<dbReference type="PANTHER" id="PTHR43366">
    <property type="entry name" value="PYRUVATE SYNTHASE SUBUNIT PORC"/>
    <property type="match status" value="1"/>
</dbReference>
<organism evidence="3 4">
    <name type="scientific">Thermosulfidibacter takaii (strain DSM 17441 / JCM 13301 / NBRC 103674 / ABI70S6)</name>
    <dbReference type="NCBI Taxonomy" id="1298851"/>
    <lineage>
        <taxon>Bacteria</taxon>
        <taxon>Pseudomonadati</taxon>
        <taxon>Thermosulfidibacterota</taxon>
        <taxon>Thermosulfidibacteria</taxon>
        <taxon>Thermosulfidibacterales</taxon>
        <taxon>Thermosulfidibacteraceae</taxon>
    </lineage>
</organism>
<dbReference type="Gene3D" id="3.40.920.10">
    <property type="entry name" value="Pyruvate-ferredoxin oxidoreductase, PFOR, domain III"/>
    <property type="match status" value="1"/>
</dbReference>
<dbReference type="Pfam" id="PF01558">
    <property type="entry name" value="POR"/>
    <property type="match status" value="1"/>
</dbReference>
<evidence type="ECO:0000313" key="3">
    <source>
        <dbReference type="EMBL" id="BAT70827.1"/>
    </source>
</evidence>
<dbReference type="EC" id="1.2.7.1" evidence="3"/>
<dbReference type="InterPro" id="IPR051626">
    <property type="entry name" value="Oxidoreductase_gamma_subunit"/>
</dbReference>
<dbReference type="PANTHER" id="PTHR43366:SF1">
    <property type="entry name" value="PYRUVATE SYNTHASE SUBUNIT PORC"/>
    <property type="match status" value="1"/>
</dbReference>
<reference evidence="4" key="1">
    <citation type="journal article" date="2018" name="Science">
        <title>A primordial and reversible TCA cycle in a facultatively chemolithoautotrophic thermophile.</title>
        <authorList>
            <person name="Nunoura T."/>
            <person name="Chikaraishi Y."/>
            <person name="Izaki R."/>
            <person name="Suwa T."/>
            <person name="Sato T."/>
            <person name="Harada T."/>
            <person name="Mori K."/>
            <person name="Kato Y."/>
            <person name="Miyazaki M."/>
            <person name="Shimamura S."/>
            <person name="Yanagawa K."/>
            <person name="Shuto A."/>
            <person name="Ohkouchi N."/>
            <person name="Fujita N."/>
            <person name="Takaki Y."/>
            <person name="Atomi H."/>
            <person name="Takai K."/>
        </authorList>
    </citation>
    <scope>NUCLEOTIDE SEQUENCE [LARGE SCALE GENOMIC DNA]</scope>
    <source>
        <strain evidence="4">DSM 17441 / JCM 13301 / NBRC 103674 / ABI70S6</strain>
    </source>
</reference>
<dbReference type="InterPro" id="IPR019752">
    <property type="entry name" value="Pyrv/ketoisovalerate_OxRed_cat"/>
</dbReference>
<dbReference type="NCBIfam" id="TIGR02175">
    <property type="entry name" value="PorC_KorC"/>
    <property type="match status" value="1"/>
</dbReference>
<keyword evidence="3" id="KW-0670">Pyruvate</keyword>
<proteinExistence type="predicted"/>
<protein>
    <submittedName>
        <fullName evidence="3">Pyruvate ferredoxin oxidoreductase, gamma subunit</fullName>
        <ecNumber evidence="3">1.2.7.1</ecNumber>
    </submittedName>
</protein>
<accession>A0A0S3QR67</accession>
<keyword evidence="4" id="KW-1185">Reference proteome</keyword>
<dbReference type="KEGG" id="ttk:TST_0016"/>
<dbReference type="RefSeq" id="WP_068548486.1">
    <property type="nucleotide sequence ID" value="NZ_AP013035.1"/>
</dbReference>
<dbReference type="GO" id="GO:0019164">
    <property type="term" value="F:pyruvate synthase activity"/>
    <property type="evidence" value="ECO:0007669"/>
    <property type="project" value="UniProtKB-EC"/>
</dbReference>
<dbReference type="AlphaFoldDB" id="A0A0S3QR67"/>
<feature type="domain" description="Pyruvate/ketoisovalerate oxidoreductase catalytic" evidence="2">
    <location>
        <begin position="10"/>
        <end position="177"/>
    </location>
</feature>
<dbReference type="OrthoDB" id="9794954at2"/>